<accession>A0A371ES84</accession>
<dbReference type="SUPFAM" id="SSF53098">
    <property type="entry name" value="Ribonuclease H-like"/>
    <property type="match status" value="1"/>
</dbReference>
<evidence type="ECO:0000259" key="1">
    <source>
        <dbReference type="Pfam" id="PF14372"/>
    </source>
</evidence>
<gene>
    <name evidence="2" type="ORF">CR513_52067</name>
</gene>
<dbReference type="PANTHER" id="PTHR23272:SF166">
    <property type="entry name" value="ZINC FINGER BED DOMAIN-CONTAINING PROTEIN RICESLEEPER 2-LIKE ISOFORM X1"/>
    <property type="match status" value="1"/>
</dbReference>
<protein>
    <recommendedName>
        <fullName evidence="1">hAT-like transposase RNase-H fold domain-containing protein</fullName>
    </recommendedName>
</protein>
<dbReference type="AlphaFoldDB" id="A0A371ES84"/>
<dbReference type="InterPro" id="IPR012337">
    <property type="entry name" value="RNaseH-like_sf"/>
</dbReference>
<dbReference type="OrthoDB" id="1427364at2759"/>
<dbReference type="InterPro" id="IPR025525">
    <property type="entry name" value="hAT-like_transposase_RNase-H"/>
</dbReference>
<feature type="domain" description="hAT-like transposase RNase-H fold" evidence="1">
    <location>
        <begin position="50"/>
        <end position="104"/>
    </location>
</feature>
<organism evidence="2 3">
    <name type="scientific">Mucuna pruriens</name>
    <name type="common">Velvet bean</name>
    <name type="synonym">Dolichos pruriens</name>
    <dbReference type="NCBI Taxonomy" id="157652"/>
    <lineage>
        <taxon>Eukaryota</taxon>
        <taxon>Viridiplantae</taxon>
        <taxon>Streptophyta</taxon>
        <taxon>Embryophyta</taxon>
        <taxon>Tracheophyta</taxon>
        <taxon>Spermatophyta</taxon>
        <taxon>Magnoliopsida</taxon>
        <taxon>eudicotyledons</taxon>
        <taxon>Gunneridae</taxon>
        <taxon>Pentapetalae</taxon>
        <taxon>rosids</taxon>
        <taxon>fabids</taxon>
        <taxon>Fabales</taxon>
        <taxon>Fabaceae</taxon>
        <taxon>Papilionoideae</taxon>
        <taxon>50 kb inversion clade</taxon>
        <taxon>NPAAA clade</taxon>
        <taxon>indigoferoid/millettioid clade</taxon>
        <taxon>Phaseoleae</taxon>
        <taxon>Mucuna</taxon>
    </lineage>
</organism>
<keyword evidence="3" id="KW-1185">Reference proteome</keyword>
<dbReference type="EMBL" id="QJKJ01012342">
    <property type="protein sequence ID" value="RDX68893.1"/>
    <property type="molecule type" value="Genomic_DNA"/>
</dbReference>
<dbReference type="GO" id="GO:0046983">
    <property type="term" value="F:protein dimerization activity"/>
    <property type="evidence" value="ECO:0007669"/>
    <property type="project" value="InterPro"/>
</dbReference>
<dbReference type="GO" id="GO:0003677">
    <property type="term" value="F:DNA binding"/>
    <property type="evidence" value="ECO:0007669"/>
    <property type="project" value="InterPro"/>
</dbReference>
<dbReference type="PANTHER" id="PTHR23272">
    <property type="entry name" value="BED FINGER-RELATED"/>
    <property type="match status" value="1"/>
</dbReference>
<sequence>MSIGFRLDVTTRWNSIYLILESAIKYERTFDIFKMIAHLVRNEGGERKCIKKKFDKYWKEYSIMLAFGVILDPRLKDNFIKYCYTKLDPLTSKDKTKNYERTNEKKFPTISIMAQDVLSIFITTLALKNWLHGFFQNSSGKISHYNIL</sequence>
<feature type="non-terminal residue" evidence="2">
    <location>
        <position position="148"/>
    </location>
</feature>
<evidence type="ECO:0000313" key="2">
    <source>
        <dbReference type="EMBL" id="RDX68893.1"/>
    </source>
</evidence>
<reference evidence="2" key="1">
    <citation type="submission" date="2018-05" db="EMBL/GenBank/DDBJ databases">
        <title>Draft genome of Mucuna pruriens seed.</title>
        <authorList>
            <person name="Nnadi N.E."/>
            <person name="Vos R."/>
            <person name="Hasami M.H."/>
            <person name="Devisetty U.K."/>
            <person name="Aguiy J.C."/>
        </authorList>
    </citation>
    <scope>NUCLEOTIDE SEQUENCE [LARGE SCALE GENOMIC DNA]</scope>
    <source>
        <strain evidence="2">JCA_2017</strain>
    </source>
</reference>
<comment type="caution">
    <text evidence="2">The sequence shown here is derived from an EMBL/GenBank/DDBJ whole genome shotgun (WGS) entry which is preliminary data.</text>
</comment>
<dbReference type="Pfam" id="PF14372">
    <property type="entry name" value="hAT-like_RNase-H"/>
    <property type="match status" value="1"/>
</dbReference>
<proteinExistence type="predicted"/>
<dbReference type="Proteomes" id="UP000257109">
    <property type="component" value="Unassembled WGS sequence"/>
</dbReference>
<name>A0A371ES84_MUCPR</name>
<evidence type="ECO:0000313" key="3">
    <source>
        <dbReference type="Proteomes" id="UP000257109"/>
    </source>
</evidence>